<keyword evidence="6 8" id="KW-0408">Iron</keyword>
<evidence type="ECO:0000256" key="6">
    <source>
        <dbReference type="ARBA" id="ARBA00023004"/>
    </source>
</evidence>
<protein>
    <recommendedName>
        <fullName evidence="8">Fumarate reductase iron-sulfur subunit</fullName>
        <ecNumber evidence="8">1.3.5.1</ecNumber>
    </recommendedName>
</protein>
<evidence type="ECO:0000256" key="5">
    <source>
        <dbReference type="ARBA" id="ARBA00022737"/>
    </source>
</evidence>
<dbReference type="Proteomes" id="UP000320781">
    <property type="component" value="Unassembled WGS sequence"/>
</dbReference>
<evidence type="ECO:0000256" key="3">
    <source>
        <dbReference type="ARBA" id="ARBA00022714"/>
    </source>
</evidence>
<accession>A0A523QK05</accession>
<dbReference type="PANTHER" id="PTHR32479:SF17">
    <property type="entry name" value="GLYCOLATE OXIDASE IRON-SULFUR SUBUNIT"/>
    <property type="match status" value="1"/>
</dbReference>
<dbReference type="GO" id="GO:0006099">
    <property type="term" value="P:tricarboxylic acid cycle"/>
    <property type="evidence" value="ECO:0007669"/>
    <property type="project" value="InterPro"/>
</dbReference>
<dbReference type="PANTHER" id="PTHR32479">
    <property type="entry name" value="GLYCOLATE OXIDASE IRON-SULFUR SUBUNIT"/>
    <property type="match status" value="1"/>
</dbReference>
<keyword evidence="5" id="KW-0677">Repeat</keyword>
<dbReference type="InterPro" id="IPR001041">
    <property type="entry name" value="2Fe-2S_ferredoxin-type"/>
</dbReference>
<dbReference type="InterPro" id="IPR004017">
    <property type="entry name" value="Cys_rich_dom"/>
</dbReference>
<dbReference type="InterPro" id="IPR012675">
    <property type="entry name" value="Beta-grasp_dom_sf"/>
</dbReference>
<dbReference type="InterPro" id="IPR009051">
    <property type="entry name" value="Helical_ferredxn"/>
</dbReference>
<dbReference type="NCBIfam" id="NF004898">
    <property type="entry name" value="PRK06259.1"/>
    <property type="match status" value="1"/>
</dbReference>
<keyword evidence="3 8" id="KW-0001">2Fe-2S</keyword>
<feature type="domain" description="2Fe-2S ferredoxin-type" evidence="9">
    <location>
        <begin position="15"/>
        <end position="93"/>
    </location>
</feature>
<dbReference type="PROSITE" id="PS00197">
    <property type="entry name" value="2FE2S_FER_1"/>
    <property type="match status" value="1"/>
</dbReference>
<organism evidence="11 12">
    <name type="scientific">Aerophobetes bacterium</name>
    <dbReference type="NCBI Taxonomy" id="2030807"/>
    <lineage>
        <taxon>Bacteria</taxon>
        <taxon>Candidatus Aerophobota</taxon>
    </lineage>
</organism>
<dbReference type="Pfam" id="PF13085">
    <property type="entry name" value="Fer2_3"/>
    <property type="match status" value="1"/>
</dbReference>
<evidence type="ECO:0000259" key="10">
    <source>
        <dbReference type="PROSITE" id="PS51379"/>
    </source>
</evidence>
<dbReference type="CDD" id="cd00207">
    <property type="entry name" value="fer2"/>
    <property type="match status" value="1"/>
</dbReference>
<dbReference type="PROSITE" id="PS00198">
    <property type="entry name" value="4FE4S_FER_1"/>
    <property type="match status" value="1"/>
</dbReference>
<dbReference type="SUPFAM" id="SSF54292">
    <property type="entry name" value="2Fe-2S ferredoxin-like"/>
    <property type="match status" value="1"/>
</dbReference>
<dbReference type="Pfam" id="PF13183">
    <property type="entry name" value="Fer4_8"/>
    <property type="match status" value="1"/>
</dbReference>
<dbReference type="InterPro" id="IPR004489">
    <property type="entry name" value="Succ_DH/fum_Rdtase_Fe-S"/>
</dbReference>
<feature type="domain" description="4Fe-4S ferredoxin-type" evidence="10">
    <location>
        <begin position="135"/>
        <end position="164"/>
    </location>
</feature>
<evidence type="ECO:0000256" key="8">
    <source>
        <dbReference type="RuleBase" id="RU361237"/>
    </source>
</evidence>
<keyword evidence="4 8" id="KW-0479">Metal-binding</keyword>
<dbReference type="PROSITE" id="PS51085">
    <property type="entry name" value="2FE2S_FER_2"/>
    <property type="match status" value="1"/>
</dbReference>
<gene>
    <name evidence="11" type="ORF">E3J95_03010</name>
</gene>
<comment type="catalytic activity">
    <reaction evidence="8">
        <text>a menaquinone + succinate = a menaquinol + fumarate</text>
        <dbReference type="Rhea" id="RHEA:27834"/>
        <dbReference type="Rhea" id="RHEA-COMP:9537"/>
        <dbReference type="Rhea" id="RHEA-COMP:9539"/>
        <dbReference type="ChEBI" id="CHEBI:16374"/>
        <dbReference type="ChEBI" id="CHEBI:18151"/>
        <dbReference type="ChEBI" id="CHEBI:29806"/>
        <dbReference type="ChEBI" id="CHEBI:30031"/>
        <dbReference type="EC" id="1.3.5.1"/>
    </reaction>
</comment>
<dbReference type="Gene3D" id="1.10.1060.10">
    <property type="entry name" value="Alpha-helical ferredoxin"/>
    <property type="match status" value="1"/>
</dbReference>
<dbReference type="EMBL" id="SOKU01000139">
    <property type="protein sequence ID" value="TES86030.1"/>
    <property type="molecule type" value="Genomic_DNA"/>
</dbReference>
<proteinExistence type="inferred from homology"/>
<dbReference type="GO" id="GO:0008177">
    <property type="term" value="F:succinate dehydrogenase (quinone) activity"/>
    <property type="evidence" value="ECO:0007669"/>
    <property type="project" value="UniProtKB-EC"/>
</dbReference>
<dbReference type="EC" id="1.3.5.1" evidence="8"/>
<evidence type="ECO:0000256" key="4">
    <source>
        <dbReference type="ARBA" id="ARBA00022723"/>
    </source>
</evidence>
<evidence type="ECO:0000259" key="9">
    <source>
        <dbReference type="PROSITE" id="PS51085"/>
    </source>
</evidence>
<dbReference type="Pfam" id="PF02754">
    <property type="entry name" value="CCG"/>
    <property type="match status" value="2"/>
</dbReference>
<keyword evidence="7 8" id="KW-0411">Iron-sulfur</keyword>
<evidence type="ECO:0000313" key="11">
    <source>
        <dbReference type="EMBL" id="TES86030.1"/>
    </source>
</evidence>
<dbReference type="InterPro" id="IPR017900">
    <property type="entry name" value="4Fe4S_Fe_S_CS"/>
</dbReference>
<comment type="cofactor">
    <cofactor evidence="8">
        <name>[2Fe-2S] cluster</name>
        <dbReference type="ChEBI" id="CHEBI:190135"/>
    </cofactor>
    <text evidence="8">Binds 1 [2Fe-2S] cluster.</text>
</comment>
<dbReference type="GO" id="GO:0009055">
    <property type="term" value="F:electron transfer activity"/>
    <property type="evidence" value="ECO:0007669"/>
    <property type="project" value="InterPro"/>
</dbReference>
<evidence type="ECO:0000313" key="12">
    <source>
        <dbReference type="Proteomes" id="UP000320781"/>
    </source>
</evidence>
<name>A0A523QK05_UNCAE</name>
<dbReference type="InterPro" id="IPR006058">
    <property type="entry name" value="2Fe2S_fd_BS"/>
</dbReference>
<dbReference type="NCBIfam" id="TIGR00384">
    <property type="entry name" value="dhsB"/>
    <property type="match status" value="1"/>
</dbReference>
<dbReference type="Gene3D" id="3.10.20.30">
    <property type="match status" value="1"/>
</dbReference>
<dbReference type="GO" id="GO:0051539">
    <property type="term" value="F:4 iron, 4 sulfur cluster binding"/>
    <property type="evidence" value="ECO:0007669"/>
    <property type="project" value="UniProtKB-KW"/>
</dbReference>
<dbReference type="GO" id="GO:0051537">
    <property type="term" value="F:2 iron, 2 sulfur cluster binding"/>
    <property type="evidence" value="ECO:0007669"/>
    <property type="project" value="UniProtKB-KW"/>
</dbReference>
<comment type="caution">
    <text evidence="11">The sequence shown here is derived from an EMBL/GenBank/DDBJ whole genome shotgun (WGS) entry which is preliminary data.</text>
</comment>
<dbReference type="GO" id="GO:0046872">
    <property type="term" value="F:metal ion binding"/>
    <property type="evidence" value="ECO:0007669"/>
    <property type="project" value="UniProtKB-KW"/>
</dbReference>
<dbReference type="SUPFAM" id="SSF46548">
    <property type="entry name" value="alpha-helical ferredoxin"/>
    <property type="match status" value="1"/>
</dbReference>
<dbReference type="GO" id="GO:0051538">
    <property type="term" value="F:3 iron, 4 sulfur cluster binding"/>
    <property type="evidence" value="ECO:0007669"/>
    <property type="project" value="UniProtKB-KW"/>
</dbReference>
<dbReference type="PROSITE" id="PS51379">
    <property type="entry name" value="4FE4S_FER_2"/>
    <property type="match status" value="2"/>
</dbReference>
<reference evidence="11 12" key="1">
    <citation type="submission" date="2019-03" db="EMBL/GenBank/DDBJ databases">
        <title>Metabolic potential of uncultured bacteria and archaea associated with petroleum seepage in deep-sea sediments.</title>
        <authorList>
            <person name="Dong X."/>
            <person name="Hubert C."/>
        </authorList>
    </citation>
    <scope>NUCLEOTIDE SEQUENCE [LARGE SCALE GENOMIC DNA]</scope>
    <source>
        <strain evidence="11">E44_bin92</strain>
    </source>
</reference>
<comment type="cofactor">
    <cofactor evidence="8">
        <name>[3Fe-4S] cluster</name>
        <dbReference type="ChEBI" id="CHEBI:21137"/>
    </cofactor>
    <text evidence="8">Binds 1 [3Fe-4S] cluster.</text>
</comment>
<feature type="domain" description="4Fe-4S ferredoxin-type" evidence="10">
    <location>
        <begin position="187"/>
        <end position="218"/>
    </location>
</feature>
<evidence type="ECO:0000256" key="2">
    <source>
        <dbReference type="ARBA" id="ARBA00022485"/>
    </source>
</evidence>
<keyword evidence="2 8" id="KW-0004">4Fe-4S</keyword>
<dbReference type="InterPro" id="IPR036010">
    <property type="entry name" value="2Fe-2S_ferredoxin-like_sf"/>
</dbReference>
<keyword evidence="8" id="KW-0003">3Fe-4S</keyword>
<comment type="cofactor">
    <cofactor evidence="8">
        <name>[4Fe-4S] cluster</name>
        <dbReference type="ChEBI" id="CHEBI:49883"/>
    </cofactor>
    <text evidence="8">Binds 1 [4Fe-4S] cluster.</text>
</comment>
<dbReference type="InterPro" id="IPR017896">
    <property type="entry name" value="4Fe4S_Fe-S-bd"/>
</dbReference>
<dbReference type="InterPro" id="IPR025192">
    <property type="entry name" value="Succ_DH/fum_Rdtase_N"/>
</dbReference>
<dbReference type="AlphaFoldDB" id="A0A523QK05"/>
<sequence>MKQDQAILKILRYNPEMDERSHYEDYEIPFTSGMTILDALIYVYENFDSSLAFVYGCRYAFCGSCAVRVNGESTLICRERAVREMKIEPLANFPVVRDLVVDRTSHDERVKNIRPFLERISPPTGEPEVMKPVEFEGFRIVSRCIGCLGCASSCPSPSEDVYGFSGPASFVELARYFLDPRDEGDRVTTAYSEGLYNCLRCGKCEEVCPYEIPIPDLVIGKMREEAVGKEITPPALNEAVQVIASTGKVLSTLKEDSLLEKLSSVAPTPNAVAKVGFFVGCYVDRNFNLHDEGRAAVQILERNKINVVVPRDQICCGKPLLEVGEKEKVKELVRQNVRIFEEAGVEEVIAICPGCSLTLKKEYPVIFEALEGRKPYFRAYDLTEYLLEKMKLHTGAMKPLSLKITYHDPCHLRRYQKISHEPREIIRSLPGIELMEMEEPDRCCGGGGVVKLLNPDLAQAVGRRKARMIAELGVDLVVTPCPVCVIQISQALRRNKVKGVKTVHLTELINMAYDSR</sequence>
<comment type="similarity">
    <text evidence="1 8">Belongs to the succinate dehydrogenase/fumarate reductase iron-sulfur protein family.</text>
</comment>
<evidence type="ECO:0000256" key="7">
    <source>
        <dbReference type="ARBA" id="ARBA00023014"/>
    </source>
</evidence>
<evidence type="ECO:0000256" key="1">
    <source>
        <dbReference type="ARBA" id="ARBA00009433"/>
    </source>
</evidence>